<feature type="signal peptide" evidence="15">
    <location>
        <begin position="1"/>
        <end position="22"/>
    </location>
</feature>
<keyword evidence="4" id="KW-0410">Iron transport</keyword>
<comment type="similarity">
    <text evidence="12 14">Belongs to the TonB-dependent receptor family.</text>
</comment>
<evidence type="ECO:0000259" key="17">
    <source>
        <dbReference type="Pfam" id="PF07715"/>
    </source>
</evidence>
<protein>
    <submittedName>
        <fullName evidence="18">TonB-dependent receptor</fullName>
    </submittedName>
</protein>
<evidence type="ECO:0000256" key="12">
    <source>
        <dbReference type="PROSITE-ProRule" id="PRU01360"/>
    </source>
</evidence>
<keyword evidence="3 12" id="KW-1134">Transmembrane beta strand</keyword>
<gene>
    <name evidence="18" type="ORF">E0F26_09895</name>
</gene>
<keyword evidence="2 12" id="KW-0813">Transport</keyword>
<evidence type="ECO:0000313" key="19">
    <source>
        <dbReference type="Proteomes" id="UP001317963"/>
    </source>
</evidence>
<dbReference type="Pfam" id="PF07715">
    <property type="entry name" value="Plug"/>
    <property type="match status" value="1"/>
</dbReference>
<evidence type="ECO:0000256" key="11">
    <source>
        <dbReference type="ARBA" id="ARBA00023237"/>
    </source>
</evidence>
<dbReference type="RefSeq" id="WP_279241496.1">
    <property type="nucleotide sequence ID" value="NZ_CP036501.1"/>
</dbReference>
<evidence type="ECO:0000256" key="1">
    <source>
        <dbReference type="ARBA" id="ARBA00004571"/>
    </source>
</evidence>
<feature type="domain" description="TonB-dependent receptor-like beta-barrel" evidence="16">
    <location>
        <begin position="283"/>
        <end position="815"/>
    </location>
</feature>
<evidence type="ECO:0000256" key="10">
    <source>
        <dbReference type="ARBA" id="ARBA00023136"/>
    </source>
</evidence>
<feature type="domain" description="TonB-dependent receptor plug" evidence="17">
    <location>
        <begin position="40"/>
        <end position="148"/>
    </location>
</feature>
<keyword evidence="8" id="KW-0406">Ion transport</keyword>
<evidence type="ECO:0000256" key="14">
    <source>
        <dbReference type="RuleBase" id="RU003357"/>
    </source>
</evidence>
<dbReference type="Pfam" id="PF00593">
    <property type="entry name" value="TonB_dep_Rec_b-barrel"/>
    <property type="match status" value="1"/>
</dbReference>
<evidence type="ECO:0000256" key="13">
    <source>
        <dbReference type="PROSITE-ProRule" id="PRU10144"/>
    </source>
</evidence>
<keyword evidence="5 12" id="KW-0812">Transmembrane</keyword>
<dbReference type="PANTHER" id="PTHR32552">
    <property type="entry name" value="FERRICHROME IRON RECEPTOR-RELATED"/>
    <property type="match status" value="1"/>
</dbReference>
<keyword evidence="19" id="KW-1185">Reference proteome</keyword>
<evidence type="ECO:0000256" key="8">
    <source>
        <dbReference type="ARBA" id="ARBA00023065"/>
    </source>
</evidence>
<feature type="short sequence motif" description="TonB C-terminal box" evidence="13">
    <location>
        <begin position="835"/>
        <end position="852"/>
    </location>
</feature>
<organism evidence="18 19">
    <name type="scientific">Candidatus Paraluminiphilus aquimaris</name>
    <dbReference type="NCBI Taxonomy" id="2518994"/>
    <lineage>
        <taxon>Bacteria</taxon>
        <taxon>Pseudomonadati</taxon>
        <taxon>Pseudomonadota</taxon>
        <taxon>Gammaproteobacteria</taxon>
        <taxon>Cellvibrionales</taxon>
        <taxon>Halieaceae</taxon>
        <taxon>Candidatus Paraluminiphilus</taxon>
    </lineage>
</organism>
<evidence type="ECO:0000256" key="6">
    <source>
        <dbReference type="ARBA" id="ARBA00022729"/>
    </source>
</evidence>
<evidence type="ECO:0000256" key="7">
    <source>
        <dbReference type="ARBA" id="ARBA00023004"/>
    </source>
</evidence>
<dbReference type="PROSITE" id="PS52016">
    <property type="entry name" value="TONB_DEPENDENT_REC_3"/>
    <property type="match status" value="1"/>
</dbReference>
<dbReference type="PANTHER" id="PTHR32552:SF81">
    <property type="entry name" value="TONB-DEPENDENT OUTER MEMBRANE RECEPTOR"/>
    <property type="match status" value="1"/>
</dbReference>
<evidence type="ECO:0000256" key="4">
    <source>
        <dbReference type="ARBA" id="ARBA00022496"/>
    </source>
</evidence>
<keyword evidence="7" id="KW-0408">Iron</keyword>
<dbReference type="PROSITE" id="PS01156">
    <property type="entry name" value="TONB_DEPENDENT_REC_2"/>
    <property type="match status" value="1"/>
</dbReference>
<evidence type="ECO:0000259" key="16">
    <source>
        <dbReference type="Pfam" id="PF00593"/>
    </source>
</evidence>
<dbReference type="Gene3D" id="2.40.170.20">
    <property type="entry name" value="TonB-dependent receptor, beta-barrel domain"/>
    <property type="match status" value="2"/>
</dbReference>
<comment type="subcellular location">
    <subcellularLocation>
        <location evidence="1 12">Cell outer membrane</location>
        <topology evidence="1 12">Multi-pass membrane protein</topology>
    </subcellularLocation>
</comment>
<dbReference type="InterPro" id="IPR039426">
    <property type="entry name" value="TonB-dep_rcpt-like"/>
</dbReference>
<feature type="chain" id="PRO_5046408041" evidence="15">
    <location>
        <begin position="23"/>
        <end position="852"/>
    </location>
</feature>
<sequence length="852" mass="91355">MRFLSKSLSVAVAAAISIPAFAQQPMEEVVVTATKRAESIQDVPLSVSVVSGEVIERAEVRDLIDLQSVVPSLRVPQFQNSIQTNFVIRGFGNGANNPGIEPSVAVFVDGVYFSRSQARISDLPNIQQIEVLKGPQSTLYGKNASAGVISVTTKAPEFESNGSVEVGFGNYNQKSLRAFYTGPLSDSVAFSLSGSSLERDGYFDNVPTNTTFNDRDRWSTRADFLAELSETSELRVIFDYDEIDEVCCGTANLVNGPAGGALSALSVVPGEAYVPEDAFNFRHYGNFDTINRGENKGITVDYKTSFGDVDVRSITAYRDSYFNQPAGDVDFTAADAIGNSTGETEIKTFTQEIRVSGQSGNVDWLLGGFYFDESIDFENSIEFGAQWRNYINLLVGGGDIVAGDAATSGFEALLGYAPGTFFADGDGVIETATQDNESYSVFGQMTFPLSDKTDFTVGLNYLNDDKNITLTQENNDVFSKLDIRGADGVTALTNLAYTGGFAAAGIPAITAIPPEAVPGYIQTVAATVGAIAPTDANPFVGLEALQFLPQLLGVPNPSEPGTSTDSKTTYTASLSHAYSDDLNVYLTYGTGFKGTSWNLSRDSRPTMGERDSLAASGFGLPNNLTLGTRLAGPEEATTLELGVKYSADWGTLNAAIFEQSIEGFQSNAFLGTGFVLTNAGKQSTKGIEVDLMVQATEALTLAVSGTFLDPIYDDFTGAQLNGQPADFTGLTPAGIHKRSISAVATYNFVVAGMNGFLQADYQYDSAVDINGGGDLALNNLALEERGFRQREVSMVNASFGLTRGNWNLRVWGRNLTDDQWLITWFPAVAQTGSLTGYPNQPRTYGASLRYKF</sequence>
<keyword evidence="11 12" id="KW-0998">Cell outer membrane</keyword>
<dbReference type="InterPro" id="IPR036942">
    <property type="entry name" value="Beta-barrel_TonB_sf"/>
</dbReference>
<keyword evidence="9 14" id="KW-0798">TonB box</keyword>
<dbReference type="Proteomes" id="UP001317963">
    <property type="component" value="Chromosome"/>
</dbReference>
<dbReference type="EMBL" id="CP036501">
    <property type="protein sequence ID" value="UZP75028.1"/>
    <property type="molecule type" value="Genomic_DNA"/>
</dbReference>
<keyword evidence="6 15" id="KW-0732">Signal</keyword>
<reference evidence="18 19" key="1">
    <citation type="submission" date="2019-02" db="EMBL/GenBank/DDBJ databases">
        <title>Halieaceae_genomes.</title>
        <authorList>
            <person name="Li S.-H."/>
        </authorList>
    </citation>
    <scope>NUCLEOTIDE SEQUENCE [LARGE SCALE GENOMIC DNA]</scope>
    <source>
        <strain evidence="18 19">JH123</strain>
    </source>
</reference>
<evidence type="ECO:0000256" key="15">
    <source>
        <dbReference type="SAM" id="SignalP"/>
    </source>
</evidence>
<dbReference type="InterPro" id="IPR000531">
    <property type="entry name" value="Beta-barrel_TonB"/>
</dbReference>
<dbReference type="InterPro" id="IPR012910">
    <property type="entry name" value="Plug_dom"/>
</dbReference>
<evidence type="ECO:0000256" key="3">
    <source>
        <dbReference type="ARBA" id="ARBA00022452"/>
    </source>
</evidence>
<dbReference type="InterPro" id="IPR010917">
    <property type="entry name" value="TonB_rcpt_CS"/>
</dbReference>
<evidence type="ECO:0000313" key="18">
    <source>
        <dbReference type="EMBL" id="UZP75028.1"/>
    </source>
</evidence>
<proteinExistence type="inferred from homology"/>
<evidence type="ECO:0000256" key="9">
    <source>
        <dbReference type="ARBA" id="ARBA00023077"/>
    </source>
</evidence>
<name>A0ABY6Q9F0_9GAMM</name>
<dbReference type="SUPFAM" id="SSF56935">
    <property type="entry name" value="Porins"/>
    <property type="match status" value="1"/>
</dbReference>
<keyword evidence="18" id="KW-0675">Receptor</keyword>
<keyword evidence="10 12" id="KW-0472">Membrane</keyword>
<accession>A0ABY6Q9F0</accession>
<evidence type="ECO:0000256" key="2">
    <source>
        <dbReference type="ARBA" id="ARBA00022448"/>
    </source>
</evidence>
<evidence type="ECO:0000256" key="5">
    <source>
        <dbReference type="ARBA" id="ARBA00022692"/>
    </source>
</evidence>